<evidence type="ECO:0000313" key="1">
    <source>
        <dbReference type="EMBL" id="JAH68055.1"/>
    </source>
</evidence>
<sequence>MFPEKCSSGCRMRFGNAWSSGRTGSRRKGRR</sequence>
<proteinExistence type="predicted"/>
<name>A0A0E9US76_ANGAN</name>
<accession>A0A0E9US76</accession>
<dbReference type="EMBL" id="GBXM01040522">
    <property type="protein sequence ID" value="JAH68055.1"/>
    <property type="molecule type" value="Transcribed_RNA"/>
</dbReference>
<reference evidence="1" key="1">
    <citation type="submission" date="2014-11" db="EMBL/GenBank/DDBJ databases">
        <authorList>
            <person name="Amaro Gonzalez C."/>
        </authorList>
    </citation>
    <scope>NUCLEOTIDE SEQUENCE</scope>
</reference>
<organism evidence="1">
    <name type="scientific">Anguilla anguilla</name>
    <name type="common">European freshwater eel</name>
    <name type="synonym">Muraena anguilla</name>
    <dbReference type="NCBI Taxonomy" id="7936"/>
    <lineage>
        <taxon>Eukaryota</taxon>
        <taxon>Metazoa</taxon>
        <taxon>Chordata</taxon>
        <taxon>Craniata</taxon>
        <taxon>Vertebrata</taxon>
        <taxon>Euteleostomi</taxon>
        <taxon>Actinopterygii</taxon>
        <taxon>Neopterygii</taxon>
        <taxon>Teleostei</taxon>
        <taxon>Anguilliformes</taxon>
        <taxon>Anguillidae</taxon>
        <taxon>Anguilla</taxon>
    </lineage>
</organism>
<protein>
    <submittedName>
        <fullName evidence="1">Uncharacterized protein</fullName>
    </submittedName>
</protein>
<reference evidence="1" key="2">
    <citation type="journal article" date="2015" name="Fish Shellfish Immunol.">
        <title>Early steps in the European eel (Anguilla anguilla)-Vibrio vulnificus interaction in the gills: Role of the RtxA13 toxin.</title>
        <authorList>
            <person name="Callol A."/>
            <person name="Pajuelo D."/>
            <person name="Ebbesson L."/>
            <person name="Teles M."/>
            <person name="MacKenzie S."/>
            <person name="Amaro C."/>
        </authorList>
    </citation>
    <scope>NUCLEOTIDE SEQUENCE</scope>
</reference>
<dbReference type="AlphaFoldDB" id="A0A0E9US76"/>